<gene>
    <name evidence="1" type="ORF">C7Y71_003555</name>
</gene>
<protein>
    <submittedName>
        <fullName evidence="1">Uncharacterized protein</fullName>
    </submittedName>
</protein>
<dbReference type="RefSeq" id="WP_111898535.1">
    <property type="nucleotide sequence ID" value="NZ_CP033459.1"/>
</dbReference>
<evidence type="ECO:0000313" key="2">
    <source>
        <dbReference type="Proteomes" id="UP000249375"/>
    </source>
</evidence>
<dbReference type="KEGG" id="alq:C7Y71_003555"/>
<dbReference type="AlphaFoldDB" id="A0A5P8E5D2"/>
<evidence type="ECO:0000313" key="1">
    <source>
        <dbReference type="EMBL" id="QFQ12171.1"/>
    </source>
</evidence>
<dbReference type="Proteomes" id="UP000249375">
    <property type="component" value="Chromosome"/>
</dbReference>
<keyword evidence="2" id="KW-1185">Reference proteome</keyword>
<organism evidence="1 2">
    <name type="scientific">Pseudoprevotella muciniphila</name>
    <dbReference type="NCBI Taxonomy" id="2133944"/>
    <lineage>
        <taxon>Bacteria</taxon>
        <taxon>Pseudomonadati</taxon>
        <taxon>Bacteroidota</taxon>
        <taxon>Bacteroidia</taxon>
        <taxon>Bacteroidales</taxon>
        <taxon>Prevotellaceae</taxon>
        <taxon>Pseudoprevotella</taxon>
    </lineage>
</organism>
<proteinExistence type="predicted"/>
<sequence>MIGTSTPQISLDSFTLELPKGDTAFLRALAKKMGWTVKRNRHSMTSYERSLRDLEEGRVYEYESLDDLIKEIEE</sequence>
<dbReference type="EMBL" id="CP033459">
    <property type="protein sequence ID" value="QFQ12171.1"/>
    <property type="molecule type" value="Genomic_DNA"/>
</dbReference>
<reference evidence="1 2" key="1">
    <citation type="submission" date="2018-11" db="EMBL/GenBank/DDBJ databases">
        <authorList>
            <person name="Na S.W."/>
            <person name="Baik M."/>
        </authorList>
    </citation>
    <scope>NUCLEOTIDE SEQUENCE [LARGE SCALE GENOMIC DNA]</scope>
    <source>
        <strain evidence="1 2">E39</strain>
    </source>
</reference>
<name>A0A5P8E5D2_9BACT</name>
<accession>A0A5P8E5D2</accession>